<evidence type="ECO:0000313" key="1">
    <source>
        <dbReference type="EMBL" id="MBW0490976.1"/>
    </source>
</evidence>
<gene>
    <name evidence="1" type="ORF">O181_030691</name>
</gene>
<accession>A0A9Q3H4H4</accession>
<dbReference type="EMBL" id="AVOT02010851">
    <property type="protein sequence ID" value="MBW0490976.1"/>
    <property type="molecule type" value="Genomic_DNA"/>
</dbReference>
<proteinExistence type="predicted"/>
<keyword evidence="2" id="KW-1185">Reference proteome</keyword>
<reference evidence="1" key="1">
    <citation type="submission" date="2021-03" db="EMBL/GenBank/DDBJ databases">
        <title>Draft genome sequence of rust myrtle Austropuccinia psidii MF-1, a brazilian biotype.</title>
        <authorList>
            <person name="Quecine M.C."/>
            <person name="Pachon D.M.R."/>
            <person name="Bonatelli M.L."/>
            <person name="Correr F.H."/>
            <person name="Franceschini L.M."/>
            <person name="Leite T.F."/>
            <person name="Margarido G.R.A."/>
            <person name="Almeida C.A."/>
            <person name="Ferrarezi J.A."/>
            <person name="Labate C.A."/>
        </authorList>
    </citation>
    <scope>NUCLEOTIDE SEQUENCE</scope>
    <source>
        <strain evidence="1">MF-1</strain>
    </source>
</reference>
<sequence length="198" mass="22446">MAAESTSSKFFIPILTENNFNEWNSAIRPYFVYQDLLDQIEGYMPIPSRHHEDYKSFRTRAMKCAGVLAGTLSSTNRARFITKENEKDPGAIYQQICSYFASNDSKNQAKVFANLLSIKFKSGQIHKFTTAIRGQLKLMKSVGLRIGESDIDFVDISDSLLAEIILSKLPYQFSGFKEILTQQRPLSAEKVLNRLDGL</sequence>
<evidence type="ECO:0000313" key="2">
    <source>
        <dbReference type="Proteomes" id="UP000765509"/>
    </source>
</evidence>
<comment type="caution">
    <text evidence="1">The sequence shown here is derived from an EMBL/GenBank/DDBJ whole genome shotgun (WGS) entry which is preliminary data.</text>
</comment>
<dbReference type="AlphaFoldDB" id="A0A9Q3H4H4"/>
<name>A0A9Q3H4H4_9BASI</name>
<dbReference type="OrthoDB" id="2503017at2759"/>
<protein>
    <submittedName>
        <fullName evidence="1">Uncharacterized protein</fullName>
    </submittedName>
</protein>
<dbReference type="Proteomes" id="UP000765509">
    <property type="component" value="Unassembled WGS sequence"/>
</dbReference>
<organism evidence="1 2">
    <name type="scientific">Austropuccinia psidii MF-1</name>
    <dbReference type="NCBI Taxonomy" id="1389203"/>
    <lineage>
        <taxon>Eukaryota</taxon>
        <taxon>Fungi</taxon>
        <taxon>Dikarya</taxon>
        <taxon>Basidiomycota</taxon>
        <taxon>Pucciniomycotina</taxon>
        <taxon>Pucciniomycetes</taxon>
        <taxon>Pucciniales</taxon>
        <taxon>Sphaerophragmiaceae</taxon>
        <taxon>Austropuccinia</taxon>
    </lineage>
</organism>